<dbReference type="FunFam" id="2.40.30.10:FF:000008">
    <property type="entry name" value="Translation initiation factor IF-2"/>
    <property type="match status" value="1"/>
</dbReference>
<proteinExistence type="predicted"/>
<dbReference type="CDD" id="cd03692">
    <property type="entry name" value="mtIF2_IVc"/>
    <property type="match status" value="1"/>
</dbReference>
<reference evidence="3" key="2">
    <citation type="journal article" date="2015" name="Data Brief">
        <title>Shoot transcriptome of the giant reed, Arundo donax.</title>
        <authorList>
            <person name="Barrero R.A."/>
            <person name="Guerrero F.D."/>
            <person name="Moolhuijzen P."/>
            <person name="Goolsby J.A."/>
            <person name="Tidwell J."/>
            <person name="Bellgard S.E."/>
            <person name="Bellgard M.I."/>
        </authorList>
    </citation>
    <scope>NUCLEOTIDE SEQUENCE</scope>
    <source>
        <tissue evidence="3">Shoot tissue taken approximately 20 cm above the soil surface</tissue>
    </source>
</reference>
<dbReference type="GO" id="GO:0005525">
    <property type="term" value="F:GTP binding"/>
    <property type="evidence" value="ECO:0007669"/>
    <property type="project" value="UniProtKB-KW"/>
</dbReference>
<organism evidence="3">
    <name type="scientific">Arundo donax</name>
    <name type="common">Giant reed</name>
    <name type="synonym">Donax arundinaceus</name>
    <dbReference type="NCBI Taxonomy" id="35708"/>
    <lineage>
        <taxon>Eukaryota</taxon>
        <taxon>Viridiplantae</taxon>
        <taxon>Streptophyta</taxon>
        <taxon>Embryophyta</taxon>
        <taxon>Tracheophyta</taxon>
        <taxon>Spermatophyta</taxon>
        <taxon>Magnoliopsida</taxon>
        <taxon>Liliopsida</taxon>
        <taxon>Poales</taxon>
        <taxon>Poaceae</taxon>
        <taxon>PACMAD clade</taxon>
        <taxon>Arundinoideae</taxon>
        <taxon>Arundineae</taxon>
        <taxon>Arundo</taxon>
    </lineage>
</organism>
<evidence type="ECO:0000256" key="2">
    <source>
        <dbReference type="ARBA" id="ARBA00023134"/>
    </source>
</evidence>
<dbReference type="PANTHER" id="PTHR43381">
    <property type="entry name" value="TRANSLATION INITIATION FACTOR IF-2-RELATED"/>
    <property type="match status" value="1"/>
</dbReference>
<dbReference type="InterPro" id="IPR015760">
    <property type="entry name" value="TIF_IF2"/>
</dbReference>
<dbReference type="GO" id="GO:0005737">
    <property type="term" value="C:cytoplasm"/>
    <property type="evidence" value="ECO:0007669"/>
    <property type="project" value="TreeGrafter"/>
</dbReference>
<dbReference type="Gene3D" id="2.40.30.10">
    <property type="entry name" value="Translation factors"/>
    <property type="match status" value="1"/>
</dbReference>
<protein>
    <submittedName>
        <fullName evidence="3">Similar to Os09g0515500</fullName>
    </submittedName>
</protein>
<dbReference type="InterPro" id="IPR009000">
    <property type="entry name" value="Transl_B-barrel_sf"/>
</dbReference>
<dbReference type="SUPFAM" id="SSF50447">
    <property type="entry name" value="Translation proteins"/>
    <property type="match status" value="1"/>
</dbReference>
<keyword evidence="2" id="KW-0342">GTP-binding</keyword>
<dbReference type="AlphaFoldDB" id="A0A0A9CPS0"/>
<evidence type="ECO:0000256" key="1">
    <source>
        <dbReference type="ARBA" id="ARBA00022741"/>
    </source>
</evidence>
<accession>A0A0A9CPS0</accession>
<dbReference type="EMBL" id="GBRH01219571">
    <property type="protein sequence ID" value="JAD78324.1"/>
    <property type="molecule type" value="Transcribed_RNA"/>
</dbReference>
<reference evidence="3" key="1">
    <citation type="submission" date="2014-09" db="EMBL/GenBank/DDBJ databases">
        <authorList>
            <person name="Magalhaes I.L.F."/>
            <person name="Oliveira U."/>
            <person name="Santos F.R."/>
            <person name="Vidigal T.H.D.A."/>
            <person name="Brescovit A.D."/>
            <person name="Santos A.J."/>
        </authorList>
    </citation>
    <scope>NUCLEOTIDE SEQUENCE</scope>
    <source>
        <tissue evidence="3">Shoot tissue taken approximately 20 cm above the soil surface</tissue>
    </source>
</reference>
<dbReference type="GO" id="GO:0003743">
    <property type="term" value="F:translation initiation factor activity"/>
    <property type="evidence" value="ECO:0007669"/>
    <property type="project" value="TreeGrafter"/>
</dbReference>
<keyword evidence="1" id="KW-0547">Nucleotide-binding</keyword>
<dbReference type="PANTHER" id="PTHR43381:SF20">
    <property type="entry name" value="TRANSLATION INITIATION FACTOR IF-2, MITOCHONDRIAL"/>
    <property type="match status" value="1"/>
</dbReference>
<name>A0A0A9CPS0_ARUDO</name>
<evidence type="ECO:0000313" key="3">
    <source>
        <dbReference type="EMBL" id="JAD78324.1"/>
    </source>
</evidence>
<sequence length="131" mass="14234">MGRAIVEKAPGTAETQISGEAEVLNIFELKGRSKSKGPDIKIAGCRITDGHFSKSGTMRLLRSGETVFEGPCASLKREKQDAETIDEGNDCGLVIQDCDDFQVGDIIQCLEQVIRKPKFISTQSGSVRIEC</sequence>